<evidence type="ECO:0000313" key="1">
    <source>
        <dbReference type="EMBL" id="KAH9311614.1"/>
    </source>
</evidence>
<organism evidence="1 2">
    <name type="scientific">Taxus chinensis</name>
    <name type="common">Chinese yew</name>
    <name type="synonym">Taxus wallichiana var. chinensis</name>
    <dbReference type="NCBI Taxonomy" id="29808"/>
    <lineage>
        <taxon>Eukaryota</taxon>
        <taxon>Viridiplantae</taxon>
        <taxon>Streptophyta</taxon>
        <taxon>Embryophyta</taxon>
        <taxon>Tracheophyta</taxon>
        <taxon>Spermatophyta</taxon>
        <taxon>Pinopsida</taxon>
        <taxon>Pinidae</taxon>
        <taxon>Conifers II</taxon>
        <taxon>Cupressales</taxon>
        <taxon>Taxaceae</taxon>
        <taxon>Taxus</taxon>
    </lineage>
</organism>
<dbReference type="EMBL" id="JAHRHJ020000006">
    <property type="protein sequence ID" value="KAH9311614.1"/>
    <property type="molecule type" value="Genomic_DNA"/>
</dbReference>
<name>A0AA38L0I4_TAXCH</name>
<dbReference type="AlphaFoldDB" id="A0AA38L0I4"/>
<reference evidence="1 2" key="1">
    <citation type="journal article" date="2021" name="Nat. Plants">
        <title>The Taxus genome provides insights into paclitaxel biosynthesis.</title>
        <authorList>
            <person name="Xiong X."/>
            <person name="Gou J."/>
            <person name="Liao Q."/>
            <person name="Li Y."/>
            <person name="Zhou Q."/>
            <person name="Bi G."/>
            <person name="Li C."/>
            <person name="Du R."/>
            <person name="Wang X."/>
            <person name="Sun T."/>
            <person name="Guo L."/>
            <person name="Liang H."/>
            <person name="Lu P."/>
            <person name="Wu Y."/>
            <person name="Zhang Z."/>
            <person name="Ro D.K."/>
            <person name="Shang Y."/>
            <person name="Huang S."/>
            <person name="Yan J."/>
        </authorList>
    </citation>
    <scope>NUCLEOTIDE SEQUENCE [LARGE SCALE GENOMIC DNA]</scope>
    <source>
        <strain evidence="1">Ta-2019</strain>
    </source>
</reference>
<feature type="non-terminal residue" evidence="1">
    <location>
        <position position="1"/>
    </location>
</feature>
<proteinExistence type="predicted"/>
<evidence type="ECO:0000313" key="2">
    <source>
        <dbReference type="Proteomes" id="UP000824469"/>
    </source>
</evidence>
<gene>
    <name evidence="1" type="ORF">KI387_026649</name>
</gene>
<comment type="caution">
    <text evidence="1">The sequence shown here is derived from an EMBL/GenBank/DDBJ whole genome shotgun (WGS) entry which is preliminary data.</text>
</comment>
<keyword evidence="2" id="KW-1185">Reference proteome</keyword>
<dbReference type="Proteomes" id="UP000824469">
    <property type="component" value="Unassembled WGS sequence"/>
</dbReference>
<accession>A0AA38L0I4</accession>
<protein>
    <submittedName>
        <fullName evidence="1">Uncharacterized protein</fullName>
    </submittedName>
</protein>
<sequence length="60" mass="6159">GTVDVMGATEVTDTTVIAGIKSNYEMTGVKVDVGNTKPDGADVEVGARVKGIDTGMPYIN</sequence>